<dbReference type="RefSeq" id="WP_092317255.1">
    <property type="nucleotide sequence ID" value="NZ_FOKY01000001.1"/>
</dbReference>
<dbReference type="Proteomes" id="UP000240042">
    <property type="component" value="Unassembled WGS sequence"/>
</dbReference>
<keyword evidence="3 5" id="KW-0687">Ribonucleoprotein</keyword>
<dbReference type="InterPro" id="IPR036049">
    <property type="entry name" value="Ribosomal_uL29_sf"/>
</dbReference>
<dbReference type="OrthoDB" id="371096at2"/>
<evidence type="ECO:0000256" key="5">
    <source>
        <dbReference type="HAMAP-Rule" id="MF_00374"/>
    </source>
</evidence>
<dbReference type="SUPFAM" id="SSF46561">
    <property type="entry name" value="Ribosomal protein L29 (L29p)"/>
    <property type="match status" value="1"/>
</dbReference>
<keyword evidence="7" id="KW-1185">Reference proteome</keyword>
<evidence type="ECO:0000313" key="7">
    <source>
        <dbReference type="Proteomes" id="UP000240042"/>
    </source>
</evidence>
<keyword evidence="2 5" id="KW-0689">Ribosomal protein</keyword>
<dbReference type="GO" id="GO:1990904">
    <property type="term" value="C:ribonucleoprotein complex"/>
    <property type="evidence" value="ECO:0007669"/>
    <property type="project" value="UniProtKB-KW"/>
</dbReference>
<dbReference type="GO" id="GO:0006412">
    <property type="term" value="P:translation"/>
    <property type="evidence" value="ECO:0007669"/>
    <property type="project" value="UniProtKB-UniRule"/>
</dbReference>
<evidence type="ECO:0000256" key="4">
    <source>
        <dbReference type="ARBA" id="ARBA00035204"/>
    </source>
</evidence>
<proteinExistence type="inferred from homology"/>
<dbReference type="Pfam" id="PF00831">
    <property type="entry name" value="Ribosomal_L29"/>
    <property type="match status" value="1"/>
</dbReference>
<dbReference type="NCBIfam" id="TIGR00012">
    <property type="entry name" value="L29"/>
    <property type="match status" value="1"/>
</dbReference>
<evidence type="ECO:0000256" key="3">
    <source>
        <dbReference type="ARBA" id="ARBA00023274"/>
    </source>
</evidence>
<protein>
    <recommendedName>
        <fullName evidence="4 5">Large ribosomal subunit protein uL29</fullName>
    </recommendedName>
</protein>
<evidence type="ECO:0000313" key="6">
    <source>
        <dbReference type="EMBL" id="SFB68277.1"/>
    </source>
</evidence>
<evidence type="ECO:0000256" key="2">
    <source>
        <dbReference type="ARBA" id="ARBA00022980"/>
    </source>
</evidence>
<dbReference type="EMBL" id="FOKY01000001">
    <property type="protein sequence ID" value="SFB68277.1"/>
    <property type="molecule type" value="Genomic_DNA"/>
</dbReference>
<dbReference type="GO" id="GO:0003735">
    <property type="term" value="F:structural constituent of ribosome"/>
    <property type="evidence" value="ECO:0007669"/>
    <property type="project" value="InterPro"/>
</dbReference>
<dbReference type="Gene3D" id="1.10.287.310">
    <property type="match status" value="1"/>
</dbReference>
<dbReference type="AlphaFoldDB" id="A0A1I1D0H2"/>
<accession>A0A1I1D0H2</accession>
<organism evidence="6 7">
    <name type="scientific">Brevinema andersonii</name>
    <dbReference type="NCBI Taxonomy" id="34097"/>
    <lineage>
        <taxon>Bacteria</taxon>
        <taxon>Pseudomonadati</taxon>
        <taxon>Spirochaetota</taxon>
        <taxon>Spirochaetia</taxon>
        <taxon>Brevinematales</taxon>
        <taxon>Brevinemataceae</taxon>
        <taxon>Brevinema</taxon>
    </lineage>
</organism>
<gene>
    <name evidence="5" type="primary">rpmC</name>
    <name evidence="6" type="ORF">SAMN02745150_00161</name>
</gene>
<dbReference type="STRING" id="34097.SAMN02745150_00161"/>
<dbReference type="InterPro" id="IPR001854">
    <property type="entry name" value="Ribosomal_uL29"/>
</dbReference>
<sequence>MANNIQELRSLSEKELISMKQQLQEKIMHMRFKSRIERPKNIMEIRGIKRTIARINTLIREAELKLEG</sequence>
<dbReference type="GO" id="GO:0005840">
    <property type="term" value="C:ribosome"/>
    <property type="evidence" value="ECO:0007669"/>
    <property type="project" value="UniProtKB-KW"/>
</dbReference>
<name>A0A1I1D0H2_BREAD</name>
<evidence type="ECO:0000256" key="1">
    <source>
        <dbReference type="ARBA" id="ARBA00009254"/>
    </source>
</evidence>
<comment type="similarity">
    <text evidence="1 5">Belongs to the universal ribosomal protein uL29 family.</text>
</comment>
<reference evidence="7" key="1">
    <citation type="submission" date="2016-10" db="EMBL/GenBank/DDBJ databases">
        <authorList>
            <person name="Varghese N."/>
            <person name="Submissions S."/>
        </authorList>
    </citation>
    <scope>NUCLEOTIDE SEQUENCE [LARGE SCALE GENOMIC DNA]</scope>
    <source>
        <strain evidence="7">ATCC 43811</strain>
    </source>
</reference>
<dbReference type="HAMAP" id="MF_00374">
    <property type="entry name" value="Ribosomal_uL29"/>
    <property type="match status" value="1"/>
</dbReference>